<dbReference type="EMBL" id="VFML01000001">
    <property type="protein sequence ID" value="TQJ03697.1"/>
    <property type="molecule type" value="Genomic_DNA"/>
</dbReference>
<organism evidence="1 2">
    <name type="scientific">Amycolatopsis cihanbeyliensis</name>
    <dbReference type="NCBI Taxonomy" id="1128664"/>
    <lineage>
        <taxon>Bacteria</taxon>
        <taxon>Bacillati</taxon>
        <taxon>Actinomycetota</taxon>
        <taxon>Actinomycetes</taxon>
        <taxon>Pseudonocardiales</taxon>
        <taxon>Pseudonocardiaceae</taxon>
        <taxon>Amycolatopsis</taxon>
    </lineage>
</organism>
<dbReference type="AlphaFoldDB" id="A0A542DKS6"/>
<dbReference type="SUPFAM" id="SSF55729">
    <property type="entry name" value="Acyl-CoA N-acyltransferases (Nat)"/>
    <property type="match status" value="1"/>
</dbReference>
<dbReference type="RefSeq" id="WP_342779436.1">
    <property type="nucleotide sequence ID" value="NZ_VFML01000001.1"/>
</dbReference>
<evidence type="ECO:0000313" key="2">
    <source>
        <dbReference type="Proteomes" id="UP000320876"/>
    </source>
</evidence>
<name>A0A542DKS6_AMYCI</name>
<protein>
    <recommendedName>
        <fullName evidence="3">Acetyltransferase (GNAT) family protein</fullName>
    </recommendedName>
</protein>
<accession>A0A542DKS6</accession>
<dbReference type="Proteomes" id="UP000320876">
    <property type="component" value="Unassembled WGS sequence"/>
</dbReference>
<dbReference type="Gene3D" id="3.40.630.30">
    <property type="match status" value="1"/>
</dbReference>
<keyword evidence="2" id="KW-1185">Reference proteome</keyword>
<gene>
    <name evidence="1" type="ORF">FB471_3464</name>
</gene>
<reference evidence="1 2" key="1">
    <citation type="submission" date="2019-06" db="EMBL/GenBank/DDBJ databases">
        <title>Sequencing the genomes of 1000 actinobacteria strains.</title>
        <authorList>
            <person name="Klenk H.-P."/>
        </authorList>
    </citation>
    <scope>NUCLEOTIDE SEQUENCE [LARGE SCALE GENOMIC DNA]</scope>
    <source>
        <strain evidence="1 2">DSM 45679</strain>
    </source>
</reference>
<evidence type="ECO:0008006" key="3">
    <source>
        <dbReference type="Google" id="ProtNLM"/>
    </source>
</evidence>
<evidence type="ECO:0000313" key="1">
    <source>
        <dbReference type="EMBL" id="TQJ03697.1"/>
    </source>
</evidence>
<dbReference type="InterPro" id="IPR016181">
    <property type="entry name" value="Acyl_CoA_acyltransferase"/>
</dbReference>
<sequence length="58" mass="6378">MVRAVTSPGNKGSIAFHRRMGFQVEPGDREVDGVAVRADYDGPGEDRVRFRTDLLATT</sequence>
<comment type="caution">
    <text evidence="1">The sequence shown here is derived from an EMBL/GenBank/DDBJ whole genome shotgun (WGS) entry which is preliminary data.</text>
</comment>
<proteinExistence type="predicted"/>